<sequence length="145" mass="16165">MRVLRFRRHQTLPIARPHASTSNTEVEGTETTHMASREHAWSLFHVPARPRQRGNPRLGVPVDLHSGVLVGKVPGTGRAIGAMVFVLAVGRTPRWQKLCNTGPVQYLSNISYAIYLMHGPVMHTLGYAIERRAWSITGVEGAWYS</sequence>
<name>A0AA40APN4_9PEZI</name>
<accession>A0AA40APN4</accession>
<proteinExistence type="predicted"/>
<evidence type="ECO:0000313" key="3">
    <source>
        <dbReference type="Proteomes" id="UP001172102"/>
    </source>
</evidence>
<dbReference type="Proteomes" id="UP001172102">
    <property type="component" value="Unassembled WGS sequence"/>
</dbReference>
<dbReference type="EMBL" id="JAUKUA010000003">
    <property type="protein sequence ID" value="KAK0719693.1"/>
    <property type="molecule type" value="Genomic_DNA"/>
</dbReference>
<protein>
    <recommendedName>
        <fullName evidence="1">Acyltransferase 3 domain-containing protein</fullName>
    </recommendedName>
</protein>
<evidence type="ECO:0000259" key="1">
    <source>
        <dbReference type="Pfam" id="PF01757"/>
    </source>
</evidence>
<reference evidence="2" key="1">
    <citation type="submission" date="2023-06" db="EMBL/GenBank/DDBJ databases">
        <title>Genome-scale phylogeny and comparative genomics of the fungal order Sordariales.</title>
        <authorList>
            <consortium name="Lawrence Berkeley National Laboratory"/>
            <person name="Hensen N."/>
            <person name="Bonometti L."/>
            <person name="Westerberg I."/>
            <person name="Brannstrom I.O."/>
            <person name="Guillou S."/>
            <person name="Cros-Aarteil S."/>
            <person name="Calhoun S."/>
            <person name="Haridas S."/>
            <person name="Kuo A."/>
            <person name="Mondo S."/>
            <person name="Pangilinan J."/>
            <person name="Riley R."/>
            <person name="Labutti K."/>
            <person name="Andreopoulos B."/>
            <person name="Lipzen A."/>
            <person name="Chen C."/>
            <person name="Yanf M."/>
            <person name="Daum C."/>
            <person name="Ng V."/>
            <person name="Clum A."/>
            <person name="Steindorff A."/>
            <person name="Ohm R."/>
            <person name="Martin F."/>
            <person name="Silar P."/>
            <person name="Natvig D."/>
            <person name="Lalanne C."/>
            <person name="Gautier V."/>
            <person name="Ament-Velasquez S.L."/>
            <person name="Kruys A."/>
            <person name="Hutchinson M.I."/>
            <person name="Powell A.J."/>
            <person name="Barry K."/>
            <person name="Miller A.N."/>
            <person name="Grigoriev I.V."/>
            <person name="Debuchy R."/>
            <person name="Gladieux P."/>
            <person name="Thoren M.H."/>
            <person name="Johannesson H."/>
        </authorList>
    </citation>
    <scope>NUCLEOTIDE SEQUENCE</scope>
    <source>
        <strain evidence="2">SMH4607-1</strain>
    </source>
</reference>
<comment type="caution">
    <text evidence="2">The sequence shown here is derived from an EMBL/GenBank/DDBJ whole genome shotgun (WGS) entry which is preliminary data.</text>
</comment>
<keyword evidence="3" id="KW-1185">Reference proteome</keyword>
<evidence type="ECO:0000313" key="2">
    <source>
        <dbReference type="EMBL" id="KAK0719693.1"/>
    </source>
</evidence>
<dbReference type="AlphaFoldDB" id="A0AA40APN4"/>
<dbReference type="GO" id="GO:0016747">
    <property type="term" value="F:acyltransferase activity, transferring groups other than amino-acyl groups"/>
    <property type="evidence" value="ECO:0007669"/>
    <property type="project" value="InterPro"/>
</dbReference>
<gene>
    <name evidence="2" type="ORF">B0H67DRAFT_661319</name>
</gene>
<dbReference type="InterPro" id="IPR002656">
    <property type="entry name" value="Acyl_transf_3_dom"/>
</dbReference>
<feature type="domain" description="Acyltransferase 3" evidence="1">
    <location>
        <begin position="82"/>
        <end position="132"/>
    </location>
</feature>
<organism evidence="2 3">
    <name type="scientific">Lasiosphaeris hirsuta</name>
    <dbReference type="NCBI Taxonomy" id="260670"/>
    <lineage>
        <taxon>Eukaryota</taxon>
        <taxon>Fungi</taxon>
        <taxon>Dikarya</taxon>
        <taxon>Ascomycota</taxon>
        <taxon>Pezizomycotina</taxon>
        <taxon>Sordariomycetes</taxon>
        <taxon>Sordariomycetidae</taxon>
        <taxon>Sordariales</taxon>
        <taxon>Lasiosphaeriaceae</taxon>
        <taxon>Lasiosphaeris</taxon>
    </lineage>
</organism>
<dbReference type="Pfam" id="PF01757">
    <property type="entry name" value="Acyl_transf_3"/>
    <property type="match status" value="1"/>
</dbReference>